<dbReference type="PANTHER" id="PTHR43065:SF46">
    <property type="entry name" value="C4-DICARBOXYLATE TRANSPORT SENSOR PROTEIN DCTB"/>
    <property type="match status" value="1"/>
</dbReference>
<keyword evidence="9" id="KW-0472">Membrane</keyword>
<evidence type="ECO:0000256" key="2">
    <source>
        <dbReference type="ARBA" id="ARBA00012438"/>
    </source>
</evidence>
<dbReference type="CDD" id="cd00082">
    <property type="entry name" value="HisKA"/>
    <property type="match status" value="1"/>
</dbReference>
<dbReference type="PRINTS" id="PR00344">
    <property type="entry name" value="BCTRLSENSOR"/>
</dbReference>
<dbReference type="AlphaFoldDB" id="A0AA41X7S6"/>
<evidence type="ECO:0000256" key="3">
    <source>
        <dbReference type="ARBA" id="ARBA00022553"/>
    </source>
</evidence>
<keyword evidence="6" id="KW-0418">Kinase</keyword>
<dbReference type="Proteomes" id="UP001156102">
    <property type="component" value="Unassembled WGS sequence"/>
</dbReference>
<evidence type="ECO:0000256" key="1">
    <source>
        <dbReference type="ARBA" id="ARBA00000085"/>
    </source>
</evidence>
<dbReference type="Gene3D" id="1.10.287.130">
    <property type="match status" value="1"/>
</dbReference>
<keyword evidence="8" id="KW-0902">Two-component regulatory system</keyword>
<keyword evidence="9" id="KW-0812">Transmembrane</keyword>
<comment type="caution">
    <text evidence="11">The sequence shown here is derived from an EMBL/GenBank/DDBJ whole genome shotgun (WGS) entry which is preliminary data.</text>
</comment>
<evidence type="ECO:0000259" key="10">
    <source>
        <dbReference type="PROSITE" id="PS50109"/>
    </source>
</evidence>
<protein>
    <recommendedName>
        <fullName evidence="2">histidine kinase</fullName>
        <ecNumber evidence="2">2.7.13.3</ecNumber>
    </recommendedName>
</protein>
<dbReference type="RefSeq" id="WP_254760410.1">
    <property type="nucleotide sequence ID" value="NZ_JANCLT010000012.1"/>
</dbReference>
<dbReference type="InterPro" id="IPR003661">
    <property type="entry name" value="HisK_dim/P_dom"/>
</dbReference>
<dbReference type="PANTHER" id="PTHR43065">
    <property type="entry name" value="SENSOR HISTIDINE KINASE"/>
    <property type="match status" value="1"/>
</dbReference>
<dbReference type="SMART" id="SM00387">
    <property type="entry name" value="HATPase_c"/>
    <property type="match status" value="1"/>
</dbReference>
<feature type="transmembrane region" description="Helical" evidence="9">
    <location>
        <begin position="6"/>
        <end position="26"/>
    </location>
</feature>
<dbReference type="SUPFAM" id="SSF55874">
    <property type="entry name" value="ATPase domain of HSP90 chaperone/DNA topoisomerase II/histidine kinase"/>
    <property type="match status" value="1"/>
</dbReference>
<proteinExistence type="predicted"/>
<accession>A0AA41X7S6</accession>
<dbReference type="InterPro" id="IPR036097">
    <property type="entry name" value="HisK_dim/P_sf"/>
</dbReference>
<keyword evidence="9" id="KW-1133">Transmembrane helix</keyword>
<evidence type="ECO:0000256" key="6">
    <source>
        <dbReference type="ARBA" id="ARBA00022777"/>
    </source>
</evidence>
<sequence length="262" mass="29613">MMDLAGSIINFIASQVIVLFIFYFTVERIKKQQYYYDQMQDSERLRSTGELAAAVAHEIRNPLTVVRGFLQFYEGDASVESRMKQNFSLMINELDTAEHVISQFLAIARPHQDKEVEKVDVKEALQSVTDLLQFYGILHNNHIHLHAQEQLYIGAHMIEFKQLMINLIKNAIEASGVGDSIAVGAAREDGHVEIQLVDSGCGMSEEALKSLGTPFYSLKSKGTGLGMMICFRIVERYKGTIRFRSSEGQGTTVIIRFPLYHE</sequence>
<keyword evidence="7 11" id="KW-0067">ATP-binding</keyword>
<dbReference type="InterPro" id="IPR003594">
    <property type="entry name" value="HATPase_dom"/>
</dbReference>
<dbReference type="InterPro" id="IPR005467">
    <property type="entry name" value="His_kinase_dom"/>
</dbReference>
<dbReference type="InterPro" id="IPR004358">
    <property type="entry name" value="Sig_transdc_His_kin-like_C"/>
</dbReference>
<keyword evidence="12" id="KW-1185">Reference proteome</keyword>
<dbReference type="SMART" id="SM00388">
    <property type="entry name" value="HisKA"/>
    <property type="match status" value="1"/>
</dbReference>
<dbReference type="SUPFAM" id="SSF47384">
    <property type="entry name" value="Homodimeric domain of signal transducing histidine kinase"/>
    <property type="match status" value="1"/>
</dbReference>
<comment type="catalytic activity">
    <reaction evidence="1">
        <text>ATP + protein L-histidine = ADP + protein N-phospho-L-histidine.</text>
        <dbReference type="EC" id="2.7.13.3"/>
    </reaction>
</comment>
<reference evidence="11" key="1">
    <citation type="submission" date="2022-07" db="EMBL/GenBank/DDBJ databases">
        <authorList>
            <person name="Li W.-J."/>
            <person name="Deng Q.-Q."/>
        </authorList>
    </citation>
    <scope>NUCLEOTIDE SEQUENCE</scope>
    <source>
        <strain evidence="11">SYSU M60031</strain>
    </source>
</reference>
<dbReference type="Pfam" id="PF02518">
    <property type="entry name" value="HATPase_c"/>
    <property type="match status" value="1"/>
</dbReference>
<evidence type="ECO:0000256" key="9">
    <source>
        <dbReference type="SAM" id="Phobius"/>
    </source>
</evidence>
<dbReference type="InterPro" id="IPR036890">
    <property type="entry name" value="HATPase_C_sf"/>
</dbReference>
<keyword evidence="4" id="KW-0808">Transferase</keyword>
<evidence type="ECO:0000313" key="12">
    <source>
        <dbReference type="Proteomes" id="UP001156102"/>
    </source>
</evidence>
<feature type="domain" description="Histidine kinase" evidence="10">
    <location>
        <begin position="54"/>
        <end position="261"/>
    </location>
</feature>
<dbReference type="GO" id="GO:0005524">
    <property type="term" value="F:ATP binding"/>
    <property type="evidence" value="ECO:0007669"/>
    <property type="project" value="UniProtKB-KW"/>
</dbReference>
<evidence type="ECO:0000256" key="4">
    <source>
        <dbReference type="ARBA" id="ARBA00022679"/>
    </source>
</evidence>
<gene>
    <name evidence="11" type="ORF">NK662_18395</name>
</gene>
<dbReference type="EC" id="2.7.13.3" evidence="2"/>
<dbReference type="CDD" id="cd00075">
    <property type="entry name" value="HATPase"/>
    <property type="match status" value="1"/>
</dbReference>
<dbReference type="Pfam" id="PF00512">
    <property type="entry name" value="HisKA"/>
    <property type="match status" value="1"/>
</dbReference>
<organism evidence="11 12">
    <name type="scientific">Ectobacillus ponti</name>
    <dbReference type="NCBI Taxonomy" id="2961894"/>
    <lineage>
        <taxon>Bacteria</taxon>
        <taxon>Bacillati</taxon>
        <taxon>Bacillota</taxon>
        <taxon>Bacilli</taxon>
        <taxon>Bacillales</taxon>
        <taxon>Bacillaceae</taxon>
        <taxon>Ectobacillus</taxon>
    </lineage>
</organism>
<dbReference type="PROSITE" id="PS50109">
    <property type="entry name" value="HIS_KIN"/>
    <property type="match status" value="1"/>
</dbReference>
<keyword evidence="5" id="KW-0547">Nucleotide-binding</keyword>
<name>A0AA41X7S6_9BACI</name>
<dbReference type="Gene3D" id="3.30.565.10">
    <property type="entry name" value="Histidine kinase-like ATPase, C-terminal domain"/>
    <property type="match status" value="1"/>
</dbReference>
<dbReference type="EMBL" id="JANCLT010000012">
    <property type="protein sequence ID" value="MCP8970491.1"/>
    <property type="molecule type" value="Genomic_DNA"/>
</dbReference>
<evidence type="ECO:0000256" key="7">
    <source>
        <dbReference type="ARBA" id="ARBA00022840"/>
    </source>
</evidence>
<evidence type="ECO:0000313" key="11">
    <source>
        <dbReference type="EMBL" id="MCP8970491.1"/>
    </source>
</evidence>
<dbReference type="GO" id="GO:0000155">
    <property type="term" value="F:phosphorelay sensor kinase activity"/>
    <property type="evidence" value="ECO:0007669"/>
    <property type="project" value="InterPro"/>
</dbReference>
<evidence type="ECO:0000256" key="8">
    <source>
        <dbReference type="ARBA" id="ARBA00023012"/>
    </source>
</evidence>
<evidence type="ECO:0000256" key="5">
    <source>
        <dbReference type="ARBA" id="ARBA00022741"/>
    </source>
</evidence>
<keyword evidence="3" id="KW-0597">Phosphoprotein</keyword>